<name>A0ABW3Y943_9ACTN</name>
<comment type="caution">
    <text evidence="2">The sequence shown here is derived from an EMBL/GenBank/DDBJ whole genome shotgun (WGS) entry which is preliminary data.</text>
</comment>
<feature type="region of interest" description="Disordered" evidence="1">
    <location>
        <begin position="1"/>
        <end position="30"/>
    </location>
</feature>
<gene>
    <name evidence="2" type="ORF">ACFQ4H_07755</name>
</gene>
<reference evidence="3" key="1">
    <citation type="journal article" date="2019" name="Int. J. Syst. Evol. Microbiol.">
        <title>The Global Catalogue of Microorganisms (GCM) 10K type strain sequencing project: providing services to taxonomists for standard genome sequencing and annotation.</title>
        <authorList>
            <consortium name="The Broad Institute Genomics Platform"/>
            <consortium name="The Broad Institute Genome Sequencing Center for Infectious Disease"/>
            <person name="Wu L."/>
            <person name="Ma J."/>
        </authorList>
    </citation>
    <scope>NUCLEOTIDE SEQUENCE [LARGE SCALE GENOMIC DNA]</scope>
    <source>
        <strain evidence="3">JCM 31037</strain>
    </source>
</reference>
<evidence type="ECO:0008006" key="4">
    <source>
        <dbReference type="Google" id="ProtNLM"/>
    </source>
</evidence>
<dbReference type="RefSeq" id="WP_377568563.1">
    <property type="nucleotide sequence ID" value="NZ_JBHTMP010000008.1"/>
</dbReference>
<keyword evidence="3" id="KW-1185">Reference proteome</keyword>
<accession>A0ABW3Y943</accession>
<dbReference type="Proteomes" id="UP001597260">
    <property type="component" value="Unassembled WGS sequence"/>
</dbReference>
<dbReference type="EMBL" id="JBHTMP010000008">
    <property type="protein sequence ID" value="MFD1320979.1"/>
    <property type="molecule type" value="Genomic_DNA"/>
</dbReference>
<sequence>MHVYEQPDGAEHPSRPLRPASQGTPENPTVRAVTGRQPVAVSAAQLLALQRTAGNAGVVRLLHQQRQPAPVVQLAVQRAATYTDEAATISHYLPNPHAYPSAYQARDLPIRRPQKVSGTISPTVTKGRGGAPNPWAVVKLFEAYKAARTAATAPPGTKYPHLSEDDVWRDLLGGAGHDRGHIMGLEVGGDDISENIVPQWSLNQQSGNWREQEKAAVANKTGNIEYTVNYKANSGSWRKVMIPTGIDVSLNTTAFHAWDNAPDANDIARAGTDPGRRLKDLFWFIESRYPKGSICTPDDLDEVVFDALADELADIQDQEQYVAAGGSANAGPPQHATFLATITKSDIEKKKRKRQIDEMLKARYIRKVGKDYEIL</sequence>
<evidence type="ECO:0000256" key="1">
    <source>
        <dbReference type="SAM" id="MobiDB-lite"/>
    </source>
</evidence>
<organism evidence="2 3">
    <name type="scientific">Micromonospora sonneratiae</name>
    <dbReference type="NCBI Taxonomy" id="1184706"/>
    <lineage>
        <taxon>Bacteria</taxon>
        <taxon>Bacillati</taxon>
        <taxon>Actinomycetota</taxon>
        <taxon>Actinomycetes</taxon>
        <taxon>Micromonosporales</taxon>
        <taxon>Micromonosporaceae</taxon>
        <taxon>Micromonospora</taxon>
    </lineage>
</organism>
<protein>
    <recommendedName>
        <fullName evidence="4">DNA/RNA non-specific endonuclease</fullName>
    </recommendedName>
</protein>
<evidence type="ECO:0000313" key="3">
    <source>
        <dbReference type="Proteomes" id="UP001597260"/>
    </source>
</evidence>
<evidence type="ECO:0000313" key="2">
    <source>
        <dbReference type="EMBL" id="MFD1320979.1"/>
    </source>
</evidence>
<proteinExistence type="predicted"/>